<dbReference type="InterPro" id="IPR000192">
    <property type="entry name" value="Aminotrans_V_dom"/>
</dbReference>
<dbReference type="InterPro" id="IPR015422">
    <property type="entry name" value="PyrdxlP-dep_Trfase_small"/>
</dbReference>
<dbReference type="GO" id="GO:0031071">
    <property type="term" value="F:cysteine desulfurase activity"/>
    <property type="evidence" value="ECO:0007669"/>
    <property type="project" value="UniProtKB-ARBA"/>
</dbReference>
<dbReference type="Gene3D" id="3.40.640.10">
    <property type="entry name" value="Type I PLP-dependent aspartate aminotransferase-like (Major domain)"/>
    <property type="match status" value="1"/>
</dbReference>
<feature type="domain" description="Aminotransferase class V" evidence="8">
    <location>
        <begin position="4"/>
        <end position="369"/>
    </location>
</feature>
<dbReference type="InterPro" id="IPR015421">
    <property type="entry name" value="PyrdxlP-dep_Trfase_major"/>
</dbReference>
<dbReference type="PIRSF" id="PIRSF005572">
    <property type="entry name" value="NifS"/>
    <property type="match status" value="1"/>
</dbReference>
<protein>
    <submittedName>
        <fullName evidence="9">Cysteine desulfurase</fullName>
    </submittedName>
</protein>
<evidence type="ECO:0000313" key="10">
    <source>
        <dbReference type="Proteomes" id="UP000190625"/>
    </source>
</evidence>
<dbReference type="Gene3D" id="3.90.1150.10">
    <property type="entry name" value="Aspartate Aminotransferase, domain 1"/>
    <property type="match status" value="1"/>
</dbReference>
<dbReference type="STRING" id="142842.SAMN02745118_00691"/>
<name>A0A1T4K8W1_9FIRM</name>
<dbReference type="Pfam" id="PF00266">
    <property type="entry name" value="Aminotran_5"/>
    <property type="match status" value="1"/>
</dbReference>
<evidence type="ECO:0000256" key="2">
    <source>
        <dbReference type="ARBA" id="ARBA00006490"/>
    </source>
</evidence>
<keyword evidence="3" id="KW-0479">Metal-binding</keyword>
<dbReference type="Proteomes" id="UP000190625">
    <property type="component" value="Unassembled WGS sequence"/>
</dbReference>
<keyword evidence="5" id="KW-0408">Iron</keyword>
<comment type="cofactor">
    <cofactor evidence="1 7">
        <name>pyridoxal 5'-phosphate</name>
        <dbReference type="ChEBI" id="CHEBI:597326"/>
    </cofactor>
</comment>
<dbReference type="NCBIfam" id="NF002806">
    <property type="entry name" value="PRK02948.1"/>
    <property type="match status" value="1"/>
</dbReference>
<organism evidence="9 10">
    <name type="scientific">Selenihalanaerobacter shriftii</name>
    <dbReference type="NCBI Taxonomy" id="142842"/>
    <lineage>
        <taxon>Bacteria</taxon>
        <taxon>Bacillati</taxon>
        <taxon>Bacillota</taxon>
        <taxon>Clostridia</taxon>
        <taxon>Halanaerobiales</taxon>
        <taxon>Halobacteroidaceae</taxon>
        <taxon>Selenihalanaerobacter</taxon>
    </lineage>
</organism>
<gene>
    <name evidence="9" type="ORF">SAMN02745118_00691</name>
</gene>
<evidence type="ECO:0000256" key="7">
    <source>
        <dbReference type="RuleBase" id="RU004504"/>
    </source>
</evidence>
<evidence type="ECO:0000256" key="5">
    <source>
        <dbReference type="ARBA" id="ARBA00023004"/>
    </source>
</evidence>
<dbReference type="Gene3D" id="1.10.260.50">
    <property type="match status" value="1"/>
</dbReference>
<dbReference type="FunFam" id="3.40.640.10:FF:000084">
    <property type="entry name" value="IscS-like cysteine desulfurase"/>
    <property type="match status" value="1"/>
</dbReference>
<comment type="similarity">
    <text evidence="2">Belongs to the class-V pyridoxal-phosphate-dependent aminotransferase family. NifS/IscS subfamily.</text>
</comment>
<dbReference type="GO" id="GO:0051536">
    <property type="term" value="F:iron-sulfur cluster binding"/>
    <property type="evidence" value="ECO:0007669"/>
    <property type="project" value="UniProtKB-KW"/>
</dbReference>
<evidence type="ECO:0000256" key="1">
    <source>
        <dbReference type="ARBA" id="ARBA00001933"/>
    </source>
</evidence>
<dbReference type="PANTHER" id="PTHR11601:SF50">
    <property type="entry name" value="CYSTEINE DESULFURASE ISCS 2-RELATED"/>
    <property type="match status" value="1"/>
</dbReference>
<evidence type="ECO:0000259" key="8">
    <source>
        <dbReference type="Pfam" id="PF00266"/>
    </source>
</evidence>
<accession>A0A1T4K8W1</accession>
<sequence>MEEIYLDNSATTKPKEEVVKAMMEPLTNNYGNPSSLHQKGIEAEKLLKEARRKVAKVIRADEQEVVFTTGGTESNNLAIKGSIDTLKRYGNHLITTKVEHSSVLHPFQDLEKEGWEVTYLDVDETGVLDLEELKEAITEDTILVSIMYVNSEVGAIQPIEEVEQIVKEYKESNLYFHVDSVQALDKIEVDLSRLDIDLMSMSGHKIHGPKGSGALYVAKDTRLKSLITGGGQENGHRAGTENVPGIVGFGEAIRLTTNEIEEKVAKMQELKKKLADGITSNLDDVEINGPKLEDGAPHILNVSFKGLKGEVIVHALEEKNIYVSTGSACSSKGSSPSHVLTAMGVAKEDMEGAIRFSLSTFNTEAEIDYTIEKIIEVIPKLRKIIG</sequence>
<keyword evidence="6" id="KW-0411">Iron-sulfur</keyword>
<evidence type="ECO:0000256" key="4">
    <source>
        <dbReference type="ARBA" id="ARBA00022898"/>
    </source>
</evidence>
<dbReference type="AlphaFoldDB" id="A0A1T4K8W1"/>
<dbReference type="OrthoDB" id="9808002at2"/>
<dbReference type="InterPro" id="IPR020578">
    <property type="entry name" value="Aminotrans_V_PyrdxlP_BS"/>
</dbReference>
<dbReference type="RefSeq" id="WP_078809184.1">
    <property type="nucleotide sequence ID" value="NZ_FUWM01000005.1"/>
</dbReference>
<dbReference type="GO" id="GO:0046872">
    <property type="term" value="F:metal ion binding"/>
    <property type="evidence" value="ECO:0007669"/>
    <property type="project" value="UniProtKB-KW"/>
</dbReference>
<keyword evidence="4" id="KW-0663">Pyridoxal phosphate</keyword>
<evidence type="ECO:0000313" key="9">
    <source>
        <dbReference type="EMBL" id="SJZ38836.1"/>
    </source>
</evidence>
<dbReference type="InterPro" id="IPR015424">
    <property type="entry name" value="PyrdxlP-dep_Trfase"/>
</dbReference>
<reference evidence="10" key="1">
    <citation type="submission" date="2017-02" db="EMBL/GenBank/DDBJ databases">
        <authorList>
            <person name="Varghese N."/>
            <person name="Submissions S."/>
        </authorList>
    </citation>
    <scope>NUCLEOTIDE SEQUENCE [LARGE SCALE GENOMIC DNA]</scope>
    <source>
        <strain evidence="10">ATCC BAA-73</strain>
    </source>
</reference>
<keyword evidence="10" id="KW-1185">Reference proteome</keyword>
<dbReference type="PANTHER" id="PTHR11601">
    <property type="entry name" value="CYSTEINE DESULFURYLASE FAMILY MEMBER"/>
    <property type="match status" value="1"/>
</dbReference>
<evidence type="ECO:0000256" key="6">
    <source>
        <dbReference type="ARBA" id="ARBA00023014"/>
    </source>
</evidence>
<dbReference type="PROSITE" id="PS00595">
    <property type="entry name" value="AA_TRANSFER_CLASS_5"/>
    <property type="match status" value="1"/>
</dbReference>
<dbReference type="InterPro" id="IPR016454">
    <property type="entry name" value="Cysteine_dSase"/>
</dbReference>
<dbReference type="EMBL" id="FUWM01000005">
    <property type="protein sequence ID" value="SJZ38836.1"/>
    <property type="molecule type" value="Genomic_DNA"/>
</dbReference>
<dbReference type="SUPFAM" id="SSF53383">
    <property type="entry name" value="PLP-dependent transferases"/>
    <property type="match status" value="1"/>
</dbReference>
<proteinExistence type="inferred from homology"/>
<dbReference type="InterPro" id="IPR018247">
    <property type="entry name" value="EF_Hand_1_Ca_BS"/>
</dbReference>
<dbReference type="PROSITE" id="PS00018">
    <property type="entry name" value="EF_HAND_1"/>
    <property type="match status" value="1"/>
</dbReference>
<evidence type="ECO:0000256" key="3">
    <source>
        <dbReference type="ARBA" id="ARBA00022723"/>
    </source>
</evidence>